<dbReference type="SUPFAM" id="SSF48371">
    <property type="entry name" value="ARM repeat"/>
    <property type="match status" value="2"/>
</dbReference>
<keyword evidence="1" id="KW-0677">Repeat</keyword>
<evidence type="ECO:0000313" key="3">
    <source>
        <dbReference type="Proteomes" id="UP001215598"/>
    </source>
</evidence>
<dbReference type="Proteomes" id="UP001215598">
    <property type="component" value="Unassembled WGS sequence"/>
</dbReference>
<dbReference type="GO" id="GO:0010608">
    <property type="term" value="P:post-transcriptional regulation of gene expression"/>
    <property type="evidence" value="ECO:0007669"/>
    <property type="project" value="TreeGrafter"/>
</dbReference>
<dbReference type="GO" id="GO:0005737">
    <property type="term" value="C:cytoplasm"/>
    <property type="evidence" value="ECO:0007669"/>
    <property type="project" value="TreeGrafter"/>
</dbReference>
<dbReference type="Gene3D" id="1.25.10.10">
    <property type="entry name" value="Leucine-rich Repeat Variant"/>
    <property type="match status" value="1"/>
</dbReference>
<protein>
    <recommendedName>
        <fullName evidence="4">PUM-HD domain-containing protein</fullName>
    </recommendedName>
</protein>
<organism evidence="2 3">
    <name type="scientific">Mycena metata</name>
    <dbReference type="NCBI Taxonomy" id="1033252"/>
    <lineage>
        <taxon>Eukaryota</taxon>
        <taxon>Fungi</taxon>
        <taxon>Dikarya</taxon>
        <taxon>Basidiomycota</taxon>
        <taxon>Agaricomycotina</taxon>
        <taxon>Agaricomycetes</taxon>
        <taxon>Agaricomycetidae</taxon>
        <taxon>Agaricales</taxon>
        <taxon>Marasmiineae</taxon>
        <taxon>Mycenaceae</taxon>
        <taxon>Mycena</taxon>
    </lineage>
</organism>
<proteinExistence type="predicted"/>
<keyword evidence="3" id="KW-1185">Reference proteome</keyword>
<dbReference type="EMBL" id="JARKIB010000303">
    <property type="protein sequence ID" value="KAJ7715672.1"/>
    <property type="molecule type" value="Genomic_DNA"/>
</dbReference>
<evidence type="ECO:0008006" key="4">
    <source>
        <dbReference type="Google" id="ProtNLM"/>
    </source>
</evidence>
<dbReference type="InterPro" id="IPR016024">
    <property type="entry name" value="ARM-type_fold"/>
</dbReference>
<name>A0AAD7MFZ6_9AGAR</name>
<evidence type="ECO:0000256" key="1">
    <source>
        <dbReference type="ARBA" id="ARBA00022737"/>
    </source>
</evidence>
<comment type="caution">
    <text evidence="2">The sequence shown here is derived from an EMBL/GenBank/DDBJ whole genome shotgun (WGS) entry which is preliminary data.</text>
</comment>
<evidence type="ECO:0000313" key="2">
    <source>
        <dbReference type="EMBL" id="KAJ7715672.1"/>
    </source>
</evidence>
<gene>
    <name evidence="2" type="ORF">B0H16DRAFT_1741728</name>
</gene>
<dbReference type="PANTHER" id="PTHR12537">
    <property type="entry name" value="RNA BINDING PROTEIN PUMILIO-RELATED"/>
    <property type="match status" value="1"/>
</dbReference>
<dbReference type="InterPro" id="IPR011989">
    <property type="entry name" value="ARM-like"/>
</dbReference>
<dbReference type="GO" id="GO:0003729">
    <property type="term" value="F:mRNA binding"/>
    <property type="evidence" value="ECO:0007669"/>
    <property type="project" value="TreeGrafter"/>
</dbReference>
<dbReference type="Pfam" id="PF00806">
    <property type="entry name" value="PUF"/>
    <property type="match status" value="2"/>
</dbReference>
<reference evidence="2" key="1">
    <citation type="submission" date="2023-03" db="EMBL/GenBank/DDBJ databases">
        <title>Massive genome expansion in bonnet fungi (Mycena s.s.) driven by repeated elements and novel gene families across ecological guilds.</title>
        <authorList>
            <consortium name="Lawrence Berkeley National Laboratory"/>
            <person name="Harder C.B."/>
            <person name="Miyauchi S."/>
            <person name="Viragh M."/>
            <person name="Kuo A."/>
            <person name="Thoen E."/>
            <person name="Andreopoulos B."/>
            <person name="Lu D."/>
            <person name="Skrede I."/>
            <person name="Drula E."/>
            <person name="Henrissat B."/>
            <person name="Morin E."/>
            <person name="Kohler A."/>
            <person name="Barry K."/>
            <person name="LaButti K."/>
            <person name="Morin E."/>
            <person name="Salamov A."/>
            <person name="Lipzen A."/>
            <person name="Mereny Z."/>
            <person name="Hegedus B."/>
            <person name="Baldrian P."/>
            <person name="Stursova M."/>
            <person name="Weitz H."/>
            <person name="Taylor A."/>
            <person name="Grigoriev I.V."/>
            <person name="Nagy L.G."/>
            <person name="Martin F."/>
            <person name="Kauserud H."/>
        </authorList>
    </citation>
    <scope>NUCLEOTIDE SEQUENCE</scope>
    <source>
        <strain evidence="2">CBHHK182m</strain>
    </source>
</reference>
<dbReference type="AlphaFoldDB" id="A0AAD7MFZ6"/>
<sequence>MDANDAFTAQVAGPEERGRIVDAICARGGEMIMHLWFSNWAVQHCLEAATGPEERRQIVACVRGRTVDLAINCYGYHVLQKDLDCIPDCARAASGRSGDDADHVAFVDPTGAADLRVSFNDKWAVLAYHETGSLVNAFENPEERAEDVIVDELLDRASRYSSSLRRASGAPTASSTVRSSISSAKTPIPIIIDTVIEYGSEKYRQMALEHPLTGLLEFAMNEQGSKTVVKALKEGGKETLDRVVQYMCEPANGARRAIIVDLAASALTGSQLIAPILPTADKDQSAALCDCIHGHIVTLRGSKVIWLLYVDPMQFLLYPLPCVFLSSDRMRAYYEF</sequence>
<dbReference type="InterPro" id="IPR001313">
    <property type="entry name" value="Pumilio_RNA-bd_rpt"/>
</dbReference>
<accession>A0AAD7MFZ6</accession>